<proteinExistence type="predicted"/>
<evidence type="ECO:0000313" key="2">
    <source>
        <dbReference type="Proteomes" id="UP001164250"/>
    </source>
</evidence>
<dbReference type="EMBL" id="CM047900">
    <property type="protein sequence ID" value="KAJ0098314.1"/>
    <property type="molecule type" value="Genomic_DNA"/>
</dbReference>
<keyword evidence="2" id="KW-1185">Reference proteome</keyword>
<reference evidence="2" key="1">
    <citation type="journal article" date="2023" name="G3 (Bethesda)">
        <title>Genome assembly and association tests identify interacting loci associated with vigor, precocity, and sex in interspecific pistachio rootstocks.</title>
        <authorList>
            <person name="Palmer W."/>
            <person name="Jacygrad E."/>
            <person name="Sagayaradj S."/>
            <person name="Cavanaugh K."/>
            <person name="Han R."/>
            <person name="Bertier L."/>
            <person name="Beede B."/>
            <person name="Kafkas S."/>
            <person name="Golino D."/>
            <person name="Preece J."/>
            <person name="Michelmore R."/>
        </authorList>
    </citation>
    <scope>NUCLEOTIDE SEQUENCE [LARGE SCALE GENOMIC DNA]</scope>
</reference>
<accession>A0ACC1BHI2</accession>
<name>A0ACC1BHI2_9ROSI</name>
<evidence type="ECO:0000313" key="1">
    <source>
        <dbReference type="EMBL" id="KAJ0098314.1"/>
    </source>
</evidence>
<dbReference type="Proteomes" id="UP001164250">
    <property type="component" value="Chromosome 4"/>
</dbReference>
<protein>
    <submittedName>
        <fullName evidence="1">Uncharacterized protein</fullName>
    </submittedName>
</protein>
<gene>
    <name evidence="1" type="ORF">Patl1_21547</name>
</gene>
<sequence>MIDKVNNAAQSAKDSCQEVGQQAQAKGQNAADAVKNTIGMNK</sequence>
<comment type="caution">
    <text evidence="1">The sequence shown here is derived from an EMBL/GenBank/DDBJ whole genome shotgun (WGS) entry which is preliminary data.</text>
</comment>
<organism evidence="1 2">
    <name type="scientific">Pistacia atlantica</name>
    <dbReference type="NCBI Taxonomy" id="434234"/>
    <lineage>
        <taxon>Eukaryota</taxon>
        <taxon>Viridiplantae</taxon>
        <taxon>Streptophyta</taxon>
        <taxon>Embryophyta</taxon>
        <taxon>Tracheophyta</taxon>
        <taxon>Spermatophyta</taxon>
        <taxon>Magnoliopsida</taxon>
        <taxon>eudicotyledons</taxon>
        <taxon>Gunneridae</taxon>
        <taxon>Pentapetalae</taxon>
        <taxon>rosids</taxon>
        <taxon>malvids</taxon>
        <taxon>Sapindales</taxon>
        <taxon>Anacardiaceae</taxon>
        <taxon>Pistacia</taxon>
    </lineage>
</organism>